<dbReference type="Gene3D" id="3.30.530.20">
    <property type="match status" value="1"/>
</dbReference>
<comment type="caution">
    <text evidence="6">The sequence shown here is derived from an EMBL/GenBank/DDBJ whole genome shotgun (WGS) entry which is preliminary data.</text>
</comment>
<dbReference type="InterPro" id="IPR000198">
    <property type="entry name" value="RhoGAP_dom"/>
</dbReference>
<feature type="domain" description="START" evidence="5">
    <location>
        <begin position="904"/>
        <end position="1069"/>
    </location>
</feature>
<dbReference type="GO" id="GO:0035023">
    <property type="term" value="P:regulation of Rho protein signal transduction"/>
    <property type="evidence" value="ECO:0007669"/>
    <property type="project" value="TreeGrafter"/>
</dbReference>
<feature type="region of interest" description="Disordered" evidence="3">
    <location>
        <begin position="307"/>
        <end position="347"/>
    </location>
</feature>
<reference evidence="6 7" key="1">
    <citation type="submission" date="2017-06" db="EMBL/GenBank/DDBJ databases">
        <title>A platform for efficient transgenesis in Macrostomum lignano, a flatworm model organism for stem cell research.</title>
        <authorList>
            <person name="Berezikov E."/>
        </authorList>
    </citation>
    <scope>NUCLEOTIDE SEQUENCE [LARGE SCALE GENOMIC DNA]</scope>
    <source>
        <strain evidence="6">DV1</strain>
        <tissue evidence="6">Whole organism</tissue>
    </source>
</reference>
<evidence type="ECO:0000313" key="7">
    <source>
        <dbReference type="Proteomes" id="UP000215902"/>
    </source>
</evidence>
<dbReference type="PANTHER" id="PTHR12659">
    <property type="entry name" value="RHO-TYPE GTPASE ACTIVATING PROTEIN"/>
    <property type="match status" value="1"/>
</dbReference>
<dbReference type="STRING" id="282301.A0A267GUL5"/>
<protein>
    <recommendedName>
        <fullName evidence="8">Rho-GAP domain-containing protein</fullName>
    </recommendedName>
</protein>
<dbReference type="GO" id="GO:0008289">
    <property type="term" value="F:lipid binding"/>
    <property type="evidence" value="ECO:0007669"/>
    <property type="project" value="InterPro"/>
</dbReference>
<evidence type="ECO:0000256" key="2">
    <source>
        <dbReference type="ARBA" id="ARBA00022553"/>
    </source>
</evidence>
<organism evidence="6 7">
    <name type="scientific">Macrostomum lignano</name>
    <dbReference type="NCBI Taxonomy" id="282301"/>
    <lineage>
        <taxon>Eukaryota</taxon>
        <taxon>Metazoa</taxon>
        <taxon>Spiralia</taxon>
        <taxon>Lophotrochozoa</taxon>
        <taxon>Platyhelminthes</taxon>
        <taxon>Rhabditophora</taxon>
        <taxon>Macrostomorpha</taxon>
        <taxon>Macrostomida</taxon>
        <taxon>Macrostomidae</taxon>
        <taxon>Macrostomum</taxon>
    </lineage>
</organism>
<evidence type="ECO:0000313" key="6">
    <source>
        <dbReference type="EMBL" id="PAA89720.1"/>
    </source>
</evidence>
<evidence type="ECO:0000256" key="3">
    <source>
        <dbReference type="SAM" id="MobiDB-lite"/>
    </source>
</evidence>
<dbReference type="OrthoDB" id="10003330at2759"/>
<dbReference type="PROSITE" id="PS50848">
    <property type="entry name" value="START"/>
    <property type="match status" value="1"/>
</dbReference>
<accession>A0A267GUL5</accession>
<feature type="compositionally biased region" description="Low complexity" evidence="3">
    <location>
        <begin position="252"/>
        <end position="273"/>
    </location>
</feature>
<evidence type="ECO:0000259" key="5">
    <source>
        <dbReference type="PROSITE" id="PS50848"/>
    </source>
</evidence>
<dbReference type="InterPro" id="IPR008936">
    <property type="entry name" value="Rho_GTPase_activation_prot"/>
</dbReference>
<evidence type="ECO:0000256" key="1">
    <source>
        <dbReference type="ARBA" id="ARBA00022468"/>
    </source>
</evidence>
<dbReference type="GO" id="GO:0005096">
    <property type="term" value="F:GTPase activator activity"/>
    <property type="evidence" value="ECO:0007669"/>
    <property type="project" value="UniProtKB-KW"/>
</dbReference>
<feature type="compositionally biased region" description="Basic and acidic residues" evidence="3">
    <location>
        <begin position="201"/>
        <end position="212"/>
    </location>
</feature>
<feature type="compositionally biased region" description="Polar residues" evidence="3">
    <location>
        <begin position="317"/>
        <end position="338"/>
    </location>
</feature>
<dbReference type="Pfam" id="PF01852">
    <property type="entry name" value="START"/>
    <property type="match status" value="1"/>
</dbReference>
<dbReference type="EMBL" id="NIVC01000140">
    <property type="protein sequence ID" value="PAA89720.1"/>
    <property type="molecule type" value="Genomic_DNA"/>
</dbReference>
<evidence type="ECO:0000259" key="4">
    <source>
        <dbReference type="PROSITE" id="PS50238"/>
    </source>
</evidence>
<evidence type="ECO:0008006" key="8">
    <source>
        <dbReference type="Google" id="ProtNLM"/>
    </source>
</evidence>
<dbReference type="Pfam" id="PF00620">
    <property type="entry name" value="RhoGAP"/>
    <property type="match status" value="1"/>
</dbReference>
<name>A0A267GUL5_9PLAT</name>
<proteinExistence type="predicted"/>
<dbReference type="GO" id="GO:0007165">
    <property type="term" value="P:signal transduction"/>
    <property type="evidence" value="ECO:0007669"/>
    <property type="project" value="InterPro"/>
</dbReference>
<keyword evidence="2" id="KW-0597">Phosphoprotein</keyword>
<dbReference type="SUPFAM" id="SSF48350">
    <property type="entry name" value="GTPase activation domain, GAP"/>
    <property type="match status" value="1"/>
</dbReference>
<keyword evidence="1" id="KW-0343">GTPase activation</keyword>
<dbReference type="Gene3D" id="1.10.555.10">
    <property type="entry name" value="Rho GTPase activation protein"/>
    <property type="match status" value="1"/>
</dbReference>
<dbReference type="AlphaFoldDB" id="A0A267GUL5"/>
<gene>
    <name evidence="6" type="ORF">BOX15_Mlig005897g2</name>
</gene>
<sequence>METRAKRRSLVLPSRPLPATANPRFSQVLRESGFQCIMEASDQSEDSDSSDSSQNMSSFVACGGEPAAPVCKYLIEAAAICNWLEEAGFPQLVKDYNAGLLQPTDNNPAAAAALTPRWSGLSQEYTLLIACRVGRLLELSRLYPEHFLPDPEDSDRHQLLPVHYRHRTCLCSMPDVPDPPDPLDAQVRARGGAEEQLEQQDQLRELQPERRGSQQHQQRRKQHQAGPPGDTLTVDLSSRDSVLEPGSSGQFASPGSSTAAADPPSGGAAAAEPQAPPKSPRGHIFRSASLRLRSALSRLHRDAFGFRSLRRSKTARGASQQQPESQPGTSAASTSQPQEKLGNRPQPIRIETEAELSSIMSSAGYTPSTLAPSEDESFMTASSSLSQRFNLRTGSFHNRSVGAAPAAPAVAGAAAASSASGASRSSQANSEDLDRVLSELSTGLTVLRGPTGFKSVPNSPLPAALGPPSARAAATASDHLAAADVGNLIGNIAELDSLLGVRANPLARERRDSGMDSPTLLRYSPQACGIEAAPQDCTGECQLGENNGSCGGIRRGTKFRWSSFARSHRPSIQVREMQIAAMSIAQMQVLKNAAFLELNKVMQEFCPPNKSLLSWFLPKFLRRAKPPIPPSKTAVFGVPLTTVQMRCGQPLPPCIVHMMRQLRQSGVSAHGIFRRTGGKARVSSLKAEIDAQPDMRDFSQCQPYDLADLVKMYLRELPECLVTTKLSPTLMDLFTFVPSDQLRLLALQCAMLLLPDENREVLQSLLYFLKDFAENADTTQMNASNLAVCLAPSLFYFPHETPTGSGLSPRRFRRATGVPDPRDLQDHKAATACVTFMITHCHQLFTVSEELYRQAAFSAVELAEPPALDSLAPVDASQRRHCFAFVDNHAQMVGRECSEGAAKWTPFSSRCGVETFCKKLDDKCPLRLWKAVMNVEADPTRILNRIVQDKASWDPDVLNSELVEMIDDNSDVTRFTLTSPPAQPAREQCVLRAWRSAGSHSHCLYTASVRLPPTPLTLPTLILNEDWLIEACGPGNSRVTLLSRVDLRGHSLEWYNRTWGHSIARQLVHLKKSFAD</sequence>
<feature type="region of interest" description="Disordered" evidence="3">
    <location>
        <begin position="173"/>
        <end position="283"/>
    </location>
</feature>
<dbReference type="InterPro" id="IPR023393">
    <property type="entry name" value="START-like_dom_sf"/>
</dbReference>
<dbReference type="PANTHER" id="PTHR12659:SF7">
    <property type="entry name" value="CROSSVEINLESS C, ISOFORM C"/>
    <property type="match status" value="1"/>
</dbReference>
<feature type="compositionally biased region" description="Low complexity" evidence="3">
    <location>
        <begin position="457"/>
        <end position="467"/>
    </location>
</feature>
<dbReference type="PROSITE" id="PS50238">
    <property type="entry name" value="RHOGAP"/>
    <property type="match status" value="1"/>
</dbReference>
<dbReference type="SMART" id="SM00324">
    <property type="entry name" value="RhoGAP"/>
    <property type="match status" value="1"/>
</dbReference>
<dbReference type="InterPro" id="IPR002913">
    <property type="entry name" value="START_lipid-bd_dom"/>
</dbReference>
<feature type="region of interest" description="Disordered" evidence="3">
    <location>
        <begin position="448"/>
        <end position="467"/>
    </location>
</feature>
<feature type="domain" description="Rho-GAP" evidence="4">
    <location>
        <begin position="638"/>
        <end position="845"/>
    </location>
</feature>
<dbReference type="GO" id="GO:0030036">
    <property type="term" value="P:actin cytoskeleton organization"/>
    <property type="evidence" value="ECO:0007669"/>
    <property type="project" value="TreeGrafter"/>
</dbReference>
<keyword evidence="7" id="KW-1185">Reference proteome</keyword>
<dbReference type="SUPFAM" id="SSF55961">
    <property type="entry name" value="Bet v1-like"/>
    <property type="match status" value="1"/>
</dbReference>
<dbReference type="Proteomes" id="UP000215902">
    <property type="component" value="Unassembled WGS sequence"/>
</dbReference>